<sequence length="56" mass="6227">MSRAVPFHCPYCGDEDLEPYEEATDAPRSHGTGSGWYCRSCSRAFKLKFLGIGVNI</sequence>
<keyword evidence="2" id="KW-1185">Reference proteome</keyword>
<dbReference type="EMBL" id="BMNK01000020">
    <property type="protein sequence ID" value="GGP16096.1"/>
    <property type="molecule type" value="Genomic_DNA"/>
</dbReference>
<organism evidence="1 2">
    <name type="scientific">Nonomuraea glycinis</name>
    <dbReference type="NCBI Taxonomy" id="2047744"/>
    <lineage>
        <taxon>Bacteria</taxon>
        <taxon>Bacillati</taxon>
        <taxon>Actinomycetota</taxon>
        <taxon>Actinomycetes</taxon>
        <taxon>Streptosporangiales</taxon>
        <taxon>Streptosporangiaceae</taxon>
        <taxon>Nonomuraea</taxon>
    </lineage>
</organism>
<reference evidence="1" key="2">
    <citation type="submission" date="2020-09" db="EMBL/GenBank/DDBJ databases">
        <authorList>
            <person name="Sun Q."/>
            <person name="Zhou Y."/>
        </authorList>
    </citation>
    <scope>NUCLEOTIDE SEQUENCE</scope>
    <source>
        <strain evidence="1">CGMCC 4.7430</strain>
    </source>
</reference>
<evidence type="ECO:0000313" key="2">
    <source>
        <dbReference type="Proteomes" id="UP000660745"/>
    </source>
</evidence>
<dbReference type="AlphaFoldDB" id="A0A918AD46"/>
<gene>
    <name evidence="1" type="ORF">GCM10012278_78510</name>
</gene>
<dbReference type="Proteomes" id="UP000660745">
    <property type="component" value="Unassembled WGS sequence"/>
</dbReference>
<name>A0A918AD46_9ACTN</name>
<evidence type="ECO:0008006" key="3">
    <source>
        <dbReference type="Google" id="ProtNLM"/>
    </source>
</evidence>
<reference evidence="1" key="1">
    <citation type="journal article" date="2014" name="Int. J. Syst. Evol. Microbiol.">
        <title>Complete genome sequence of Corynebacterium casei LMG S-19264T (=DSM 44701T), isolated from a smear-ripened cheese.</title>
        <authorList>
            <consortium name="US DOE Joint Genome Institute (JGI-PGF)"/>
            <person name="Walter F."/>
            <person name="Albersmeier A."/>
            <person name="Kalinowski J."/>
            <person name="Ruckert C."/>
        </authorList>
    </citation>
    <scope>NUCLEOTIDE SEQUENCE</scope>
    <source>
        <strain evidence="1">CGMCC 4.7430</strain>
    </source>
</reference>
<protein>
    <recommendedName>
        <fullName evidence="3">Insertion element protein</fullName>
    </recommendedName>
</protein>
<accession>A0A918AD46</accession>
<proteinExistence type="predicted"/>
<evidence type="ECO:0000313" key="1">
    <source>
        <dbReference type="EMBL" id="GGP16096.1"/>
    </source>
</evidence>
<comment type="caution">
    <text evidence="1">The sequence shown here is derived from an EMBL/GenBank/DDBJ whole genome shotgun (WGS) entry which is preliminary data.</text>
</comment>